<evidence type="ECO:0000256" key="3">
    <source>
        <dbReference type="ARBA" id="ARBA00022722"/>
    </source>
</evidence>
<evidence type="ECO:0000256" key="2">
    <source>
        <dbReference type="ARBA" id="ARBA00001946"/>
    </source>
</evidence>
<dbReference type="GO" id="GO:0016787">
    <property type="term" value="F:hydrolase activity"/>
    <property type="evidence" value="ECO:0007669"/>
    <property type="project" value="UniProtKB-KW"/>
</dbReference>
<gene>
    <name evidence="11" type="ORF">AO498_14190</name>
</gene>
<dbReference type="GO" id="GO:0004519">
    <property type="term" value="F:endonuclease activity"/>
    <property type="evidence" value="ECO:0007669"/>
    <property type="project" value="UniProtKB-KW"/>
</dbReference>
<keyword evidence="6" id="KW-0378">Hydrolase</keyword>
<keyword evidence="7" id="KW-0460">Magnesium</keyword>
<dbReference type="InterPro" id="IPR005135">
    <property type="entry name" value="Endo/exonuclease/phosphatase"/>
</dbReference>
<keyword evidence="8" id="KW-0234">DNA repair</keyword>
<evidence type="ECO:0000256" key="4">
    <source>
        <dbReference type="ARBA" id="ARBA00022723"/>
    </source>
</evidence>
<comment type="cofactor">
    <cofactor evidence="2">
        <name>Mg(2+)</name>
        <dbReference type="ChEBI" id="CHEBI:18420"/>
    </cofactor>
</comment>
<evidence type="ECO:0000256" key="6">
    <source>
        <dbReference type="ARBA" id="ARBA00022801"/>
    </source>
</evidence>
<dbReference type="KEGG" id="alm:AO498_14190"/>
<reference evidence="11 12" key="2">
    <citation type="journal article" date="2016" name="Genome Announc.">
        <title>Complete Genome Sequence of Algoriphagus sp. Strain M8-2, Isolated from a Brackish Lake.</title>
        <authorList>
            <person name="Muraguchi Y."/>
            <person name="Kushimoto K."/>
            <person name="Ohtsubo Y."/>
            <person name="Suzuki T."/>
            <person name="Dohra H."/>
            <person name="Kimbara K."/>
            <person name="Shintani M."/>
        </authorList>
    </citation>
    <scope>NUCLEOTIDE SEQUENCE [LARGE SCALE GENOMIC DNA]</scope>
    <source>
        <strain evidence="11 12">M8-2</strain>
    </source>
</reference>
<evidence type="ECO:0000256" key="5">
    <source>
        <dbReference type="ARBA" id="ARBA00022763"/>
    </source>
</evidence>
<proteinExistence type="predicted"/>
<dbReference type="Proteomes" id="UP000073816">
    <property type="component" value="Chromosome"/>
</dbReference>
<comment type="cofactor">
    <cofactor evidence="1">
        <name>Mn(2+)</name>
        <dbReference type="ChEBI" id="CHEBI:29035"/>
    </cofactor>
</comment>
<dbReference type="PATRIC" id="fig|1727163.4.peg.2979"/>
<keyword evidence="11" id="KW-0255">Endonuclease</keyword>
<keyword evidence="9" id="KW-0812">Transmembrane</keyword>
<dbReference type="CDD" id="cd09084">
    <property type="entry name" value="EEP-2"/>
    <property type="match status" value="1"/>
</dbReference>
<keyword evidence="9" id="KW-0472">Membrane</keyword>
<dbReference type="GO" id="GO:0046872">
    <property type="term" value="F:metal ion binding"/>
    <property type="evidence" value="ECO:0007669"/>
    <property type="project" value="UniProtKB-KW"/>
</dbReference>
<dbReference type="InterPro" id="IPR036691">
    <property type="entry name" value="Endo/exonu/phosph_ase_sf"/>
</dbReference>
<feature type="transmembrane region" description="Helical" evidence="9">
    <location>
        <begin position="59"/>
        <end position="78"/>
    </location>
</feature>
<feature type="transmembrane region" description="Helical" evidence="9">
    <location>
        <begin position="31"/>
        <end position="52"/>
    </location>
</feature>
<keyword evidence="3" id="KW-0540">Nuclease</keyword>
<evidence type="ECO:0000256" key="9">
    <source>
        <dbReference type="SAM" id="Phobius"/>
    </source>
</evidence>
<evidence type="ECO:0000256" key="1">
    <source>
        <dbReference type="ARBA" id="ARBA00001936"/>
    </source>
</evidence>
<dbReference type="OrthoDB" id="635146at2"/>
<dbReference type="RefSeq" id="WP_067549056.1">
    <property type="nucleotide sequence ID" value="NZ_CP012836.1"/>
</dbReference>
<dbReference type="SUPFAM" id="SSF56219">
    <property type="entry name" value="DNase I-like"/>
    <property type="match status" value="1"/>
</dbReference>
<keyword evidence="9" id="KW-1133">Transmembrane helix</keyword>
<keyword evidence="4" id="KW-0479">Metal-binding</keyword>
<evidence type="ECO:0000313" key="11">
    <source>
        <dbReference type="EMBL" id="AMQ57596.1"/>
    </source>
</evidence>
<evidence type="ECO:0000259" key="10">
    <source>
        <dbReference type="Pfam" id="PF03372"/>
    </source>
</evidence>
<dbReference type="AlphaFoldDB" id="A0A142ER41"/>
<dbReference type="Gene3D" id="3.60.10.10">
    <property type="entry name" value="Endonuclease/exonuclease/phosphatase"/>
    <property type="match status" value="1"/>
</dbReference>
<evidence type="ECO:0000256" key="7">
    <source>
        <dbReference type="ARBA" id="ARBA00022842"/>
    </source>
</evidence>
<dbReference type="PANTHER" id="PTHR15822:SF4">
    <property type="entry name" value="TYROSYL-DNA PHOSPHODIESTERASE 2"/>
    <property type="match status" value="1"/>
</dbReference>
<dbReference type="PANTHER" id="PTHR15822">
    <property type="entry name" value="TRAF AND TNF RECEPTOR-ASSOCIATED PROTEIN"/>
    <property type="match status" value="1"/>
</dbReference>
<dbReference type="Pfam" id="PF03372">
    <property type="entry name" value="Exo_endo_phos"/>
    <property type="match status" value="1"/>
</dbReference>
<accession>A0A142ER41</accession>
<keyword evidence="5" id="KW-0227">DNA damage</keyword>
<dbReference type="GO" id="GO:0006281">
    <property type="term" value="P:DNA repair"/>
    <property type="evidence" value="ECO:0007669"/>
    <property type="project" value="UniProtKB-KW"/>
</dbReference>
<organism evidence="11 12">
    <name type="scientific">Algoriphagus sanaruensis</name>
    <dbReference type="NCBI Taxonomy" id="1727163"/>
    <lineage>
        <taxon>Bacteria</taxon>
        <taxon>Pseudomonadati</taxon>
        <taxon>Bacteroidota</taxon>
        <taxon>Cytophagia</taxon>
        <taxon>Cytophagales</taxon>
        <taxon>Cyclobacteriaceae</taxon>
        <taxon>Algoriphagus</taxon>
    </lineage>
</organism>
<name>A0A142ER41_9BACT</name>
<evidence type="ECO:0000256" key="8">
    <source>
        <dbReference type="ARBA" id="ARBA00023204"/>
    </source>
</evidence>
<keyword evidence="12" id="KW-1185">Reference proteome</keyword>
<dbReference type="EMBL" id="CP012836">
    <property type="protein sequence ID" value="AMQ57596.1"/>
    <property type="molecule type" value="Genomic_DNA"/>
</dbReference>
<reference evidence="12" key="1">
    <citation type="submission" date="2015-09" db="EMBL/GenBank/DDBJ databases">
        <title>Complete sequence of Algoriphagus sp. M8-2.</title>
        <authorList>
            <person name="Shintani M."/>
        </authorList>
    </citation>
    <scope>NUCLEOTIDE SEQUENCE [LARGE SCALE GENOMIC DNA]</scope>
    <source>
        <strain evidence="12">M8-2</strain>
    </source>
</reference>
<dbReference type="InterPro" id="IPR051547">
    <property type="entry name" value="TDP2-like"/>
</dbReference>
<feature type="domain" description="Endonuclease/exonuclease/phosphatase" evidence="10">
    <location>
        <begin position="91"/>
        <end position="333"/>
    </location>
</feature>
<sequence length="347" mass="39757">MKLIAGITFFLSLCLFGSVYISPEIFPYAGLLPFLIPAVIIVNIFLLGVLLLAWRRAALFPLIALLIGYKFLSITFQFNPKTTENEGLKVLTYNAHLFDYKRKTTGSFDTNVFSWLSDHPADIKVFQEFYQDPTSAGRNAIRILSQEGKNDYFYHVVDGKPQKRSYGMAIFSKYPIINKGVVFDTRHSNGAIFADITVGNDTLRIYNVHLQSMAIPAESLDNYEEVKEVYRQTLGKLHRGSLARAQQLSILFEHLSNSPHRVIFMGDLNELPYSYAYFKLSEKLKNAFEVAGRGFGFTYNRVLFFLRIDHIFSTPSLIPTQFNTHREVDYSDHYPVSATFRWDGMEL</sequence>
<dbReference type="STRING" id="1727163.AO498_14190"/>
<protein>
    <submittedName>
        <fullName evidence="11">Endonuclease</fullName>
    </submittedName>
</protein>
<evidence type="ECO:0000313" key="12">
    <source>
        <dbReference type="Proteomes" id="UP000073816"/>
    </source>
</evidence>